<dbReference type="Proteomes" id="UP000507954">
    <property type="component" value="Unassembled WGS sequence"/>
</dbReference>
<reference evidence="1" key="1">
    <citation type="submission" date="2019-06" db="EMBL/GenBank/DDBJ databases">
        <authorList>
            <person name="Le Quere A."/>
            <person name="Colella S."/>
        </authorList>
    </citation>
    <scope>NUCLEOTIDE SEQUENCE</scope>
    <source>
        <strain evidence="1">EmedicaeMD41</strain>
    </source>
</reference>
<accession>A0A508WRQ1</accession>
<dbReference type="AlphaFoldDB" id="A0A508WRQ1"/>
<gene>
    <name evidence="1" type="ORF">EMEDMD4_1310016</name>
</gene>
<evidence type="ECO:0000313" key="1">
    <source>
        <dbReference type="EMBL" id="VTZ60022.1"/>
    </source>
</evidence>
<protein>
    <submittedName>
        <fullName evidence="1">Uncharacterized protein</fullName>
    </submittedName>
</protein>
<dbReference type="EMBL" id="CABFNB010000037">
    <property type="protein sequence ID" value="VTZ60022.1"/>
    <property type="molecule type" value="Genomic_DNA"/>
</dbReference>
<name>A0A508WRQ1_9HYPH</name>
<sequence length="25" mass="2922">MLSFVAFERGTTGYFVDIDAEEHMR</sequence>
<proteinExistence type="predicted"/>
<organism evidence="1">
    <name type="scientific">Sinorhizobium medicae</name>
    <dbReference type="NCBI Taxonomy" id="110321"/>
    <lineage>
        <taxon>Bacteria</taxon>
        <taxon>Pseudomonadati</taxon>
        <taxon>Pseudomonadota</taxon>
        <taxon>Alphaproteobacteria</taxon>
        <taxon>Hyphomicrobiales</taxon>
        <taxon>Rhizobiaceae</taxon>
        <taxon>Sinorhizobium/Ensifer group</taxon>
        <taxon>Sinorhizobium</taxon>
    </lineage>
</organism>